<dbReference type="KEGG" id="msch:N508_001942"/>
<dbReference type="AlphaFoldDB" id="V2Q7X1"/>
<reference evidence="1" key="1">
    <citation type="journal article" date="2014" name="Genome Announc.">
        <title>Draft genome sequences of the altered schaedler flora, a defined bacterial community from gnotobiotic mice.</title>
        <authorList>
            <person name="Wannemuehler M.J."/>
            <person name="Overstreet A.M."/>
            <person name="Ward D.V."/>
            <person name="Phillips G.J."/>
        </authorList>
    </citation>
    <scope>NUCLEOTIDE SEQUENCE</scope>
    <source>
        <strain evidence="1">ASF457</strain>
    </source>
</reference>
<sequence>MKKVYILIVILLVSFMFSSCANKAVKPVVNAYTLEDFNYPCMKIDFSDQIRYIDMSTVKEDNNIALLYNLVMPGYEINVIKMYALQGSFSLESLPSLYDNPSKLFEIAGTDNPDKSAVIVIDDKKDGIYLKGSVGYFIQSDRVVRVDINRVIKKAGTFRYAGLDEWNNSTIGKRTLENMKTIVETVYSSISTTSCPNKSDLKSNWWD</sequence>
<dbReference type="PROSITE" id="PS51257">
    <property type="entry name" value="PROKAR_LIPOPROTEIN"/>
    <property type="match status" value="1"/>
</dbReference>
<name>V2Q7X1_9BACT</name>
<dbReference type="EMBL" id="CP097562">
    <property type="protein sequence ID" value="USF24848.1"/>
    <property type="molecule type" value="Genomic_DNA"/>
</dbReference>
<keyword evidence="2" id="KW-1185">Reference proteome</keyword>
<reference evidence="1" key="3">
    <citation type="submission" date="2022-06" db="EMBL/GenBank/DDBJ databases">
        <title>Resources to Facilitate Use of the Altered Schaedler Flora (ASF) Mouse Model to Study Microbiome Function.</title>
        <authorList>
            <person name="Proctor A."/>
            <person name="Parvinroo S."/>
            <person name="Richie T."/>
            <person name="Jia X."/>
            <person name="Lee S.T.M."/>
            <person name="Karp P.D."/>
            <person name="Paley S."/>
            <person name="Kostic A.D."/>
            <person name="Pierre J.F."/>
            <person name="Wannemuehler M.J."/>
            <person name="Phillips G.J."/>
        </authorList>
    </citation>
    <scope>NUCLEOTIDE SEQUENCE</scope>
    <source>
        <strain evidence="1">ASF457</strain>
    </source>
</reference>
<dbReference type="RefSeq" id="WP_023276872.1">
    <property type="nucleotide sequence ID" value="NZ_CP097562.1"/>
</dbReference>
<dbReference type="Proteomes" id="UP000017429">
    <property type="component" value="Chromosome"/>
</dbReference>
<gene>
    <name evidence="1" type="ORF">N508_001942</name>
</gene>
<protein>
    <submittedName>
        <fullName evidence="1">Uncharacterized protein</fullName>
    </submittedName>
</protein>
<reference evidence="1" key="2">
    <citation type="submission" date="2022-05" db="EMBL/GenBank/DDBJ databases">
        <authorList>
            <person name="Proctor A.L."/>
            <person name="Phillips G.J."/>
            <person name="Wannemuehler M.J."/>
        </authorList>
    </citation>
    <scope>NUCLEOTIDE SEQUENCE</scope>
    <source>
        <strain evidence="1">ASF457</strain>
    </source>
</reference>
<evidence type="ECO:0000313" key="1">
    <source>
        <dbReference type="EMBL" id="USF24848.1"/>
    </source>
</evidence>
<accession>V2Q7X1</accession>
<proteinExistence type="predicted"/>
<evidence type="ECO:0000313" key="2">
    <source>
        <dbReference type="Proteomes" id="UP000017429"/>
    </source>
</evidence>
<organism evidence="1 2">
    <name type="scientific">Mucispirillum schaedleri ASF457</name>
    <dbReference type="NCBI Taxonomy" id="1379858"/>
    <lineage>
        <taxon>Bacteria</taxon>
        <taxon>Pseudomonadati</taxon>
        <taxon>Deferribacterota</taxon>
        <taxon>Deferribacteres</taxon>
        <taxon>Deferribacterales</taxon>
        <taxon>Mucispirillaceae</taxon>
        <taxon>Mucispirillum</taxon>
    </lineage>
</organism>